<organism evidence="9 10">
    <name type="scientific">Phlyctema vagabunda</name>
    <dbReference type="NCBI Taxonomy" id="108571"/>
    <lineage>
        <taxon>Eukaryota</taxon>
        <taxon>Fungi</taxon>
        <taxon>Dikarya</taxon>
        <taxon>Ascomycota</taxon>
        <taxon>Pezizomycotina</taxon>
        <taxon>Leotiomycetes</taxon>
        <taxon>Helotiales</taxon>
        <taxon>Dermateaceae</taxon>
        <taxon>Phlyctema</taxon>
    </lineage>
</organism>
<evidence type="ECO:0000313" key="10">
    <source>
        <dbReference type="Proteomes" id="UP001629113"/>
    </source>
</evidence>
<evidence type="ECO:0000313" key="9">
    <source>
        <dbReference type="EMBL" id="KAL3419918.1"/>
    </source>
</evidence>
<dbReference type="Proteomes" id="UP001629113">
    <property type="component" value="Unassembled WGS sequence"/>
</dbReference>
<feature type="domain" description="Alcohol dehydrogenase-like N-terminal" evidence="8">
    <location>
        <begin position="102"/>
        <end position="233"/>
    </location>
</feature>
<dbReference type="Pfam" id="PF00107">
    <property type="entry name" value="ADH_zinc_N"/>
    <property type="match status" value="1"/>
</dbReference>
<accession>A0ABR4P9D7</accession>
<dbReference type="InterPro" id="IPR002328">
    <property type="entry name" value="ADH_Zn_CS"/>
</dbReference>
<protein>
    <submittedName>
        <fullName evidence="9">Alcohol dehydrogenase GroES-like domain-containing protein</fullName>
    </submittedName>
</protein>
<evidence type="ECO:0000256" key="2">
    <source>
        <dbReference type="ARBA" id="ARBA00022723"/>
    </source>
</evidence>
<dbReference type="Pfam" id="PF08240">
    <property type="entry name" value="ADH_N"/>
    <property type="match status" value="1"/>
</dbReference>
<dbReference type="PROSITE" id="PS00059">
    <property type="entry name" value="ADH_ZINC"/>
    <property type="match status" value="1"/>
</dbReference>
<evidence type="ECO:0000259" key="8">
    <source>
        <dbReference type="Pfam" id="PF08240"/>
    </source>
</evidence>
<evidence type="ECO:0000259" key="7">
    <source>
        <dbReference type="Pfam" id="PF00107"/>
    </source>
</evidence>
<gene>
    <name evidence="9" type="ORF">PVAG01_08417</name>
</gene>
<comment type="similarity">
    <text evidence="5">Belongs to the zinc-containing alcohol dehydrogenase family.</text>
</comment>
<dbReference type="PANTHER" id="PTHR42813:SF1">
    <property type="entry name" value="DEHYDROGENASE, PUTATIVE (AFU_ORTHOLOGUE AFUA_5G03930)-RELATED"/>
    <property type="match status" value="1"/>
</dbReference>
<dbReference type="InterPro" id="IPR011032">
    <property type="entry name" value="GroES-like_sf"/>
</dbReference>
<proteinExistence type="inferred from homology"/>
<evidence type="ECO:0000256" key="1">
    <source>
        <dbReference type="ARBA" id="ARBA00001947"/>
    </source>
</evidence>
<evidence type="ECO:0000256" key="4">
    <source>
        <dbReference type="ARBA" id="ARBA00023002"/>
    </source>
</evidence>
<keyword evidence="2 5" id="KW-0479">Metal-binding</keyword>
<evidence type="ECO:0000256" key="5">
    <source>
        <dbReference type="RuleBase" id="RU361277"/>
    </source>
</evidence>
<comment type="cofactor">
    <cofactor evidence="1 5">
        <name>Zn(2+)</name>
        <dbReference type="ChEBI" id="CHEBI:29105"/>
    </cofactor>
</comment>
<dbReference type="SUPFAM" id="SSF50129">
    <property type="entry name" value="GroES-like"/>
    <property type="match status" value="1"/>
</dbReference>
<dbReference type="CDD" id="cd08283">
    <property type="entry name" value="FDH_like_1"/>
    <property type="match status" value="1"/>
</dbReference>
<feature type="region of interest" description="Disordered" evidence="6">
    <location>
        <begin position="1"/>
        <end position="48"/>
    </location>
</feature>
<dbReference type="EMBL" id="JBFCZG010000007">
    <property type="protein sequence ID" value="KAL3419918.1"/>
    <property type="molecule type" value="Genomic_DNA"/>
</dbReference>
<feature type="region of interest" description="Disordered" evidence="6">
    <location>
        <begin position="470"/>
        <end position="489"/>
    </location>
</feature>
<reference evidence="9 10" key="1">
    <citation type="submission" date="2024-06" db="EMBL/GenBank/DDBJ databases">
        <title>Complete genome of Phlyctema vagabunda strain 19-DSS-EL-015.</title>
        <authorList>
            <person name="Fiorenzani C."/>
        </authorList>
    </citation>
    <scope>NUCLEOTIDE SEQUENCE [LARGE SCALE GENOMIC DNA]</scope>
    <source>
        <strain evidence="9 10">19-DSS-EL-015</strain>
    </source>
</reference>
<name>A0ABR4P9D7_9HELO</name>
<evidence type="ECO:0000256" key="6">
    <source>
        <dbReference type="SAM" id="MobiDB-lite"/>
    </source>
</evidence>
<feature type="domain" description="Alcohol dehydrogenase-like C-terminal" evidence="7">
    <location>
        <begin position="272"/>
        <end position="339"/>
    </location>
</feature>
<dbReference type="InterPro" id="IPR036291">
    <property type="entry name" value="NAD(P)-bd_dom_sf"/>
</dbReference>
<dbReference type="InterPro" id="IPR013149">
    <property type="entry name" value="ADH-like_C"/>
</dbReference>
<dbReference type="Gene3D" id="3.90.180.10">
    <property type="entry name" value="Medium-chain alcohol dehydrogenases, catalytic domain"/>
    <property type="match status" value="1"/>
</dbReference>
<dbReference type="PANTHER" id="PTHR42813">
    <property type="entry name" value="ZINC-TYPE ALCOHOL DEHYDROGENASE-LIKE"/>
    <property type="match status" value="1"/>
</dbReference>
<keyword evidence="10" id="KW-1185">Reference proteome</keyword>
<keyword evidence="4" id="KW-0560">Oxidoreductase</keyword>
<dbReference type="InterPro" id="IPR013154">
    <property type="entry name" value="ADH-like_N"/>
</dbReference>
<sequence length="489" mass="53488">MQSLFKLKQHSPRPDSDPNPRLRRRNTQPQPQTQPHNMTSNITPPGITTTVANQAQNALGDRPTTTTNEPNTRPDETHLTLQWYGNTDVRVLEAPVPAITEPTDVICKVTGTTVCGSDLHLYHKEIMQLQRGDILGHEWCGVVDEVGSAITSVKKGDRVVASFQIACGTCSFCKEGLSSMCDKTNSSSVQEKLYGKPFAGLFGYSHFAGGFAGGQAEYVRCPFGDTNLLKLPDSVPDEKGLYLSDIIPTSYHSVVCADVTEGKSVAIWGAGPIGLYAAKWSKLAGARRVIVIDNVKERLQLAKETIGCDVINFDIDTDVVSKIYELEPEGVDCGIDAAAFRYTKGILHTVQRAVGLETDSSEIVNEALRAVRKFGTISLVADYAALTNQFLIGALMEKGITLRGTGQAPVQKYWKDLLKKIESGEFDPTIILSHRFKIDEFSELYAAFDKKEMGIMKTFVETRFSHPRAPGTPELSSLKSGEVKPSAVI</sequence>
<dbReference type="SUPFAM" id="SSF51735">
    <property type="entry name" value="NAD(P)-binding Rossmann-fold domains"/>
    <property type="match status" value="1"/>
</dbReference>
<evidence type="ECO:0000256" key="3">
    <source>
        <dbReference type="ARBA" id="ARBA00022833"/>
    </source>
</evidence>
<keyword evidence="3 5" id="KW-0862">Zinc</keyword>
<dbReference type="Gene3D" id="3.40.50.720">
    <property type="entry name" value="NAD(P)-binding Rossmann-like Domain"/>
    <property type="match status" value="1"/>
</dbReference>
<comment type="caution">
    <text evidence="9">The sequence shown here is derived from an EMBL/GenBank/DDBJ whole genome shotgun (WGS) entry which is preliminary data.</text>
</comment>
<feature type="compositionally biased region" description="Polar residues" evidence="6">
    <location>
        <begin position="36"/>
        <end position="48"/>
    </location>
</feature>